<dbReference type="Proteomes" id="UP000192439">
    <property type="component" value="Chromosome"/>
</dbReference>
<protein>
    <submittedName>
        <fullName evidence="1">Uncharacterized protein</fullName>
    </submittedName>
</protein>
<dbReference type="AlphaFoldDB" id="A0AB33C418"/>
<reference evidence="1 2" key="1">
    <citation type="journal article" date="2018" name="Harmful Algae">
        <title>The highly heterogeneous methylated genomes and diverse restriction-modification systems of bloom-forming Microcystis.</title>
        <authorList>
            <person name="Zhao L."/>
            <person name="Song Y."/>
            <person name="Li L."/>
            <person name="Gan N."/>
            <person name="Brand J.J."/>
            <person name="Song L."/>
        </authorList>
    </citation>
    <scope>NUCLEOTIDE SEQUENCE [LARGE SCALE GENOMIC DNA]</scope>
    <source>
        <strain evidence="1 2">PCC 7806SL</strain>
    </source>
</reference>
<organism evidence="1 2">
    <name type="scientific">Microcystis aeruginosa PCC 7806SL</name>
    <dbReference type="NCBI Taxonomy" id="1903187"/>
    <lineage>
        <taxon>Bacteria</taxon>
        <taxon>Bacillati</taxon>
        <taxon>Cyanobacteriota</taxon>
        <taxon>Cyanophyceae</taxon>
        <taxon>Oscillatoriophycideae</taxon>
        <taxon>Chroococcales</taxon>
        <taxon>Microcystaceae</taxon>
        <taxon>Microcystis</taxon>
    </lineage>
</organism>
<sequence>MPPYRTIQSNEEPRFTLFVISDQGLRLLWFNLSDLVFAALFSGLRF</sequence>
<proteinExistence type="predicted"/>
<gene>
    <name evidence="1" type="ORF">BH695_3342</name>
</gene>
<keyword evidence="2" id="KW-1185">Reference proteome</keyword>
<evidence type="ECO:0000313" key="2">
    <source>
        <dbReference type="Proteomes" id="UP000192439"/>
    </source>
</evidence>
<accession>A0AB33C418</accession>
<name>A0AB33C418_MICA7</name>
<dbReference type="EMBL" id="CP020771">
    <property type="protein sequence ID" value="ARI82621.1"/>
    <property type="molecule type" value="Genomic_DNA"/>
</dbReference>
<evidence type="ECO:0000313" key="1">
    <source>
        <dbReference type="EMBL" id="ARI82621.1"/>
    </source>
</evidence>